<accession>A0A1G5G3P5</accession>
<gene>
    <name evidence="2" type="ORF">SAMN05216233_109142</name>
</gene>
<dbReference type="GO" id="GO:0003677">
    <property type="term" value="F:DNA binding"/>
    <property type="evidence" value="ECO:0007669"/>
    <property type="project" value="InterPro"/>
</dbReference>
<name>A0A1G5G3P5_9BACT</name>
<evidence type="ECO:0000259" key="1">
    <source>
        <dbReference type="Pfam" id="PF03374"/>
    </source>
</evidence>
<dbReference type="RefSeq" id="WP_175469768.1">
    <property type="nucleotide sequence ID" value="NZ_FMUX01000009.1"/>
</dbReference>
<evidence type="ECO:0000313" key="3">
    <source>
        <dbReference type="Proteomes" id="UP000198870"/>
    </source>
</evidence>
<evidence type="ECO:0000313" key="2">
    <source>
        <dbReference type="EMBL" id="SCY45308.1"/>
    </source>
</evidence>
<dbReference type="EMBL" id="FMUX01000009">
    <property type="protein sequence ID" value="SCY45308.1"/>
    <property type="molecule type" value="Genomic_DNA"/>
</dbReference>
<dbReference type="InterPro" id="IPR014054">
    <property type="entry name" value="Phage_regulatory_Rha"/>
</dbReference>
<dbReference type="NCBIfam" id="TIGR02681">
    <property type="entry name" value="phage_pRha"/>
    <property type="match status" value="1"/>
</dbReference>
<reference evidence="2 3" key="1">
    <citation type="submission" date="2016-10" db="EMBL/GenBank/DDBJ databases">
        <authorList>
            <person name="de Groot N.N."/>
        </authorList>
    </citation>
    <scope>NUCLEOTIDE SEQUENCE [LARGE SCALE GENOMIC DNA]</scope>
    <source>
        <strain evidence="2 3">AA1</strain>
    </source>
</reference>
<sequence length="272" mass="30843">MELVTLNNDKPVTTSLKIAEKFGKRHDNVTRAIETLLASKSVQEKTKSGLLKIEGVEIIKKNAIGGEVKRLFYHLDREAFTLLAMGFTGEKALNFKLDYMAAFNAMEERVKSLTPALPDFSNPVDAARAWADAKEAEQKAITHAEKLENENRKARPKVIYYDWVANAPDTMSMNQAAKLMNIKDVGRVNLYKKLREWGIIMPGGTEPYQRYINQGWFKMEDVTKETSRGIRLFPTTRVTRKGLQKIYGMFLEEGQLDLVIVSGKPISLGHKF</sequence>
<proteinExistence type="predicted"/>
<dbReference type="STRING" id="419481.SAMN05216233_109142"/>
<dbReference type="Pfam" id="PF03374">
    <property type="entry name" value="ANT"/>
    <property type="match status" value="1"/>
</dbReference>
<organism evidence="2 3">
    <name type="scientific">Desulfoluna spongiiphila</name>
    <dbReference type="NCBI Taxonomy" id="419481"/>
    <lineage>
        <taxon>Bacteria</taxon>
        <taxon>Pseudomonadati</taxon>
        <taxon>Thermodesulfobacteriota</taxon>
        <taxon>Desulfobacteria</taxon>
        <taxon>Desulfobacterales</taxon>
        <taxon>Desulfolunaceae</taxon>
        <taxon>Desulfoluna</taxon>
    </lineage>
</organism>
<dbReference type="AlphaFoldDB" id="A0A1G5G3P5"/>
<dbReference type="Pfam" id="PF09669">
    <property type="entry name" value="Phage_pRha"/>
    <property type="match status" value="1"/>
</dbReference>
<dbReference type="Proteomes" id="UP000198870">
    <property type="component" value="Unassembled WGS sequence"/>
</dbReference>
<keyword evidence="3" id="KW-1185">Reference proteome</keyword>
<dbReference type="InterPro" id="IPR005039">
    <property type="entry name" value="Ant_C"/>
</dbReference>
<protein>
    <submittedName>
        <fullName evidence="2">Anti-repressor protein</fullName>
    </submittedName>
</protein>
<feature type="domain" description="Antirepressor protein C-terminal" evidence="1">
    <location>
        <begin position="148"/>
        <end position="252"/>
    </location>
</feature>